<dbReference type="CDD" id="cd10969">
    <property type="entry name" value="CE4_Ecf1_like_5s"/>
    <property type="match status" value="1"/>
</dbReference>
<dbReference type="PROSITE" id="PS51677">
    <property type="entry name" value="NODB"/>
    <property type="match status" value="1"/>
</dbReference>
<dbReference type="GO" id="GO:0005975">
    <property type="term" value="P:carbohydrate metabolic process"/>
    <property type="evidence" value="ECO:0007669"/>
    <property type="project" value="InterPro"/>
</dbReference>
<evidence type="ECO:0000256" key="2">
    <source>
        <dbReference type="ARBA" id="ARBA00022729"/>
    </source>
</evidence>
<evidence type="ECO:0000259" key="3">
    <source>
        <dbReference type="PROSITE" id="PS51677"/>
    </source>
</evidence>
<dbReference type="InterPro" id="IPR011330">
    <property type="entry name" value="Glyco_hydro/deAcase_b/a-brl"/>
</dbReference>
<dbReference type="InterPro" id="IPR051398">
    <property type="entry name" value="Polysacch_Deacetylase"/>
</dbReference>
<sequence>MRDVLYRFFWRGVLVSGINALYLRVAPRRLVLLGYHSVSRLENARELKGDLYRHLSVPADVFERQMQYLKDHGYTCISFADLAAIERKERLMPAHPVIVYFDDGYRDNFVNAYPILKKMEIPATLFIAVDCVEGRGNPWGATVSDVAGVFLSWDEIRNMKDIFSFGTHTMSHRKLVNLPPEEVRRECAESRRIIEERTGEPVVAISYPKSRWNLEVRGIAEDLGFSYILSHDRGVNYGPPYKFLNKIPVGPRDTFVLFRAKLGLYYRLVRLLRRLIFIQPVRE</sequence>
<keyword evidence="2" id="KW-0732">Signal</keyword>
<dbReference type="InterPro" id="IPR002509">
    <property type="entry name" value="NODB_dom"/>
</dbReference>
<gene>
    <name evidence="4" type="ORF">A2756_00450</name>
</gene>
<dbReference type="Pfam" id="PF01522">
    <property type="entry name" value="Polysacc_deac_1"/>
    <property type="match status" value="1"/>
</dbReference>
<comment type="caution">
    <text evidence="4">The sequence shown here is derived from an EMBL/GenBank/DDBJ whole genome shotgun (WGS) entry which is preliminary data.</text>
</comment>
<dbReference type="STRING" id="1802115.A2756_00450"/>
<dbReference type="PANTHER" id="PTHR34216:SF3">
    <property type="entry name" value="POLY-BETA-1,6-N-ACETYL-D-GLUCOSAMINE N-DEACETYLASE"/>
    <property type="match status" value="1"/>
</dbReference>
<protein>
    <recommendedName>
        <fullName evidence="3">NodB homology domain-containing protein</fullName>
    </recommendedName>
</protein>
<dbReference type="PANTHER" id="PTHR34216">
    <property type="match status" value="1"/>
</dbReference>
<comment type="subcellular location">
    <subcellularLocation>
        <location evidence="1">Secreted</location>
    </subcellularLocation>
</comment>
<name>A0A1G2G5F3_9BACT</name>
<proteinExistence type="predicted"/>
<evidence type="ECO:0000313" key="5">
    <source>
        <dbReference type="Proteomes" id="UP000177785"/>
    </source>
</evidence>
<dbReference type="EMBL" id="MHNL01000006">
    <property type="protein sequence ID" value="OGZ45474.1"/>
    <property type="molecule type" value="Genomic_DNA"/>
</dbReference>
<feature type="domain" description="NodB homology" evidence="3">
    <location>
        <begin position="95"/>
        <end position="283"/>
    </location>
</feature>
<evidence type="ECO:0000313" key="4">
    <source>
        <dbReference type="EMBL" id="OGZ45474.1"/>
    </source>
</evidence>
<dbReference type="GO" id="GO:0005576">
    <property type="term" value="C:extracellular region"/>
    <property type="evidence" value="ECO:0007669"/>
    <property type="project" value="UniProtKB-SubCell"/>
</dbReference>
<dbReference type="Proteomes" id="UP000177785">
    <property type="component" value="Unassembled WGS sequence"/>
</dbReference>
<dbReference type="Gene3D" id="3.20.20.370">
    <property type="entry name" value="Glycoside hydrolase/deacetylase"/>
    <property type="match status" value="1"/>
</dbReference>
<organism evidence="4 5">
    <name type="scientific">Candidatus Ryanbacteria bacterium RIFCSPHIGHO2_01_FULL_48_27</name>
    <dbReference type="NCBI Taxonomy" id="1802115"/>
    <lineage>
        <taxon>Bacteria</taxon>
        <taxon>Candidatus Ryaniibacteriota</taxon>
    </lineage>
</organism>
<dbReference type="SUPFAM" id="SSF88713">
    <property type="entry name" value="Glycoside hydrolase/deacetylase"/>
    <property type="match status" value="1"/>
</dbReference>
<dbReference type="GO" id="GO:0016810">
    <property type="term" value="F:hydrolase activity, acting on carbon-nitrogen (but not peptide) bonds"/>
    <property type="evidence" value="ECO:0007669"/>
    <property type="project" value="InterPro"/>
</dbReference>
<dbReference type="AlphaFoldDB" id="A0A1G2G5F3"/>
<evidence type="ECO:0000256" key="1">
    <source>
        <dbReference type="ARBA" id="ARBA00004613"/>
    </source>
</evidence>
<accession>A0A1G2G5F3</accession>
<reference evidence="4 5" key="1">
    <citation type="journal article" date="2016" name="Nat. Commun.">
        <title>Thousands of microbial genomes shed light on interconnected biogeochemical processes in an aquifer system.</title>
        <authorList>
            <person name="Anantharaman K."/>
            <person name="Brown C.T."/>
            <person name="Hug L.A."/>
            <person name="Sharon I."/>
            <person name="Castelle C.J."/>
            <person name="Probst A.J."/>
            <person name="Thomas B.C."/>
            <person name="Singh A."/>
            <person name="Wilkins M.J."/>
            <person name="Karaoz U."/>
            <person name="Brodie E.L."/>
            <person name="Williams K.H."/>
            <person name="Hubbard S.S."/>
            <person name="Banfield J.F."/>
        </authorList>
    </citation>
    <scope>NUCLEOTIDE SEQUENCE [LARGE SCALE GENOMIC DNA]</scope>
</reference>